<name>A0A2Z3HAT4_9BACT</name>
<dbReference type="InterPro" id="IPR014048">
    <property type="entry name" value="MethylDNA_cys_MeTrfase_DNA-bd"/>
</dbReference>
<evidence type="ECO:0000256" key="1">
    <source>
        <dbReference type="ARBA" id="ARBA00022763"/>
    </source>
</evidence>
<evidence type="ECO:0000313" key="3">
    <source>
        <dbReference type="EMBL" id="AWM42081.1"/>
    </source>
</evidence>
<evidence type="ECO:0000313" key="4">
    <source>
        <dbReference type="Proteomes" id="UP000245802"/>
    </source>
</evidence>
<keyword evidence="3" id="KW-0808">Transferase</keyword>
<proteinExistence type="predicted"/>
<evidence type="ECO:0000259" key="2">
    <source>
        <dbReference type="Pfam" id="PF01035"/>
    </source>
</evidence>
<dbReference type="EMBL" id="CP025958">
    <property type="protein sequence ID" value="AWM42081.1"/>
    <property type="molecule type" value="Genomic_DNA"/>
</dbReference>
<dbReference type="CDD" id="cd06445">
    <property type="entry name" value="ATase"/>
    <property type="match status" value="1"/>
</dbReference>
<keyword evidence="1" id="KW-0227">DNA damage</keyword>
<accession>A0A2Z3HAT4</accession>
<keyword evidence="3" id="KW-0489">Methyltransferase</keyword>
<sequence length="55" mass="5657">MGASKAARAVGAANRKNPISIISPRHRVIGSSGALTGFTGGLATKQMLFELEGCR</sequence>
<gene>
    <name evidence="3" type="ORF">C1280_00070</name>
</gene>
<dbReference type="Gene3D" id="1.10.10.10">
    <property type="entry name" value="Winged helix-like DNA-binding domain superfamily/Winged helix DNA-binding domain"/>
    <property type="match status" value="1"/>
</dbReference>
<dbReference type="PANTHER" id="PTHR10815:SF5">
    <property type="entry name" value="METHYLATED-DNA--PROTEIN-CYSTEINE METHYLTRANSFERASE"/>
    <property type="match status" value="1"/>
</dbReference>
<keyword evidence="4" id="KW-1185">Reference proteome</keyword>
<dbReference type="Pfam" id="PF01035">
    <property type="entry name" value="DNA_binding_1"/>
    <property type="match status" value="1"/>
</dbReference>
<dbReference type="AlphaFoldDB" id="A0A2Z3HAT4"/>
<dbReference type="SUPFAM" id="SSF46767">
    <property type="entry name" value="Methylated DNA-protein cysteine methyltransferase, C-terminal domain"/>
    <property type="match status" value="1"/>
</dbReference>
<organism evidence="3 4">
    <name type="scientific">Gemmata obscuriglobus</name>
    <dbReference type="NCBI Taxonomy" id="114"/>
    <lineage>
        <taxon>Bacteria</taxon>
        <taxon>Pseudomonadati</taxon>
        <taxon>Planctomycetota</taxon>
        <taxon>Planctomycetia</taxon>
        <taxon>Gemmatales</taxon>
        <taxon>Gemmataceae</taxon>
        <taxon>Gemmata</taxon>
    </lineage>
</organism>
<dbReference type="NCBIfam" id="TIGR00589">
    <property type="entry name" value="ogt"/>
    <property type="match status" value="1"/>
</dbReference>
<reference evidence="3 4" key="1">
    <citation type="submission" date="2018-01" db="EMBL/GenBank/DDBJ databases">
        <title>G. obscuriglobus.</title>
        <authorList>
            <person name="Franke J."/>
            <person name="Blomberg W."/>
            <person name="Selmecki A."/>
        </authorList>
    </citation>
    <scope>NUCLEOTIDE SEQUENCE [LARGE SCALE GENOMIC DNA]</scope>
    <source>
        <strain evidence="3 4">DSM 5831</strain>
    </source>
</reference>
<dbReference type="InterPro" id="IPR036217">
    <property type="entry name" value="MethylDNA_cys_MeTrfase_DNAb"/>
</dbReference>
<feature type="domain" description="Methylated-DNA-[protein]-cysteine S-methyltransferase DNA binding" evidence="2">
    <location>
        <begin position="2"/>
        <end position="53"/>
    </location>
</feature>
<dbReference type="InterPro" id="IPR036388">
    <property type="entry name" value="WH-like_DNA-bd_sf"/>
</dbReference>
<dbReference type="KEGG" id="gog:C1280_00070"/>
<dbReference type="GO" id="GO:0008168">
    <property type="term" value="F:methyltransferase activity"/>
    <property type="evidence" value="ECO:0007669"/>
    <property type="project" value="UniProtKB-KW"/>
</dbReference>
<dbReference type="Proteomes" id="UP000245802">
    <property type="component" value="Chromosome"/>
</dbReference>
<dbReference type="GO" id="GO:0032259">
    <property type="term" value="P:methylation"/>
    <property type="evidence" value="ECO:0007669"/>
    <property type="project" value="UniProtKB-KW"/>
</dbReference>
<dbReference type="PANTHER" id="PTHR10815">
    <property type="entry name" value="METHYLATED-DNA--PROTEIN-CYSTEINE METHYLTRANSFERASE"/>
    <property type="match status" value="1"/>
</dbReference>
<protein>
    <submittedName>
        <fullName evidence="3">Methylated-DNA--[protein]-cysteine S-methyltransferase</fullName>
    </submittedName>
</protein>
<dbReference type="GO" id="GO:0006281">
    <property type="term" value="P:DNA repair"/>
    <property type="evidence" value="ECO:0007669"/>
    <property type="project" value="InterPro"/>
</dbReference>